<dbReference type="EMBL" id="WNZW01000008">
    <property type="protein sequence ID" value="MUG46886.1"/>
    <property type="molecule type" value="Genomic_DNA"/>
</dbReference>
<dbReference type="Pfam" id="PF03601">
    <property type="entry name" value="Cons_hypoth698"/>
    <property type="match status" value="1"/>
</dbReference>
<evidence type="ECO:0000256" key="2">
    <source>
        <dbReference type="ARBA" id="ARBA00007977"/>
    </source>
</evidence>
<proteinExistence type="inferred from homology"/>
<keyword evidence="4 7" id="KW-0812">Transmembrane</keyword>
<dbReference type="PANTHER" id="PTHR30106">
    <property type="entry name" value="INNER MEMBRANE PROTEIN YEIH-RELATED"/>
    <property type="match status" value="1"/>
</dbReference>
<feature type="transmembrane region" description="Helical" evidence="7">
    <location>
        <begin position="333"/>
        <end position="357"/>
    </location>
</feature>
<feature type="transmembrane region" description="Helical" evidence="7">
    <location>
        <begin position="166"/>
        <end position="189"/>
    </location>
</feature>
<evidence type="ECO:0000256" key="6">
    <source>
        <dbReference type="ARBA" id="ARBA00023136"/>
    </source>
</evidence>
<dbReference type="AlphaFoldDB" id="A0A7X2Z4V4"/>
<accession>A0A7X2Z4V4</accession>
<feature type="transmembrane region" description="Helical" evidence="7">
    <location>
        <begin position="300"/>
        <end position="321"/>
    </location>
</feature>
<reference evidence="8 9" key="1">
    <citation type="submission" date="2019-11" db="EMBL/GenBank/DDBJ databases">
        <title>Draft genome sequences of five Paenibacillus species of dairy origin.</title>
        <authorList>
            <person name="Olajide A.M."/>
            <person name="Chen S."/>
            <person name="Lapointe G."/>
        </authorList>
    </citation>
    <scope>NUCLEOTIDE SEQUENCE [LARGE SCALE GENOMIC DNA]</scope>
    <source>
        <strain evidence="8 9">12CR55</strain>
    </source>
</reference>
<evidence type="ECO:0000256" key="7">
    <source>
        <dbReference type="SAM" id="Phobius"/>
    </source>
</evidence>
<dbReference type="InterPro" id="IPR018383">
    <property type="entry name" value="UPF0324_pro"/>
</dbReference>
<keyword evidence="5 7" id="KW-1133">Transmembrane helix</keyword>
<feature type="transmembrane region" description="Helical" evidence="7">
    <location>
        <begin position="196"/>
        <end position="218"/>
    </location>
</feature>
<evidence type="ECO:0000313" key="8">
    <source>
        <dbReference type="EMBL" id="MUG46886.1"/>
    </source>
</evidence>
<feature type="transmembrane region" description="Helical" evidence="7">
    <location>
        <begin position="20"/>
        <end position="36"/>
    </location>
</feature>
<evidence type="ECO:0000256" key="3">
    <source>
        <dbReference type="ARBA" id="ARBA00022475"/>
    </source>
</evidence>
<evidence type="ECO:0000256" key="1">
    <source>
        <dbReference type="ARBA" id="ARBA00004651"/>
    </source>
</evidence>
<keyword evidence="3" id="KW-1003">Cell membrane</keyword>
<keyword evidence="6 7" id="KW-0472">Membrane</keyword>
<dbReference type="GO" id="GO:0005886">
    <property type="term" value="C:plasma membrane"/>
    <property type="evidence" value="ECO:0007669"/>
    <property type="project" value="UniProtKB-SubCell"/>
</dbReference>
<evidence type="ECO:0000256" key="5">
    <source>
        <dbReference type="ARBA" id="ARBA00022989"/>
    </source>
</evidence>
<dbReference type="OrthoDB" id="9811391at2"/>
<feature type="transmembrane region" description="Helical" evidence="7">
    <location>
        <begin position="134"/>
        <end position="154"/>
    </location>
</feature>
<gene>
    <name evidence="8" type="ORF">GNP95_18080</name>
</gene>
<comment type="similarity">
    <text evidence="2">Belongs to the UPF0324 family.</text>
</comment>
<feature type="transmembrane region" description="Helical" evidence="7">
    <location>
        <begin position="275"/>
        <end position="294"/>
    </location>
</feature>
<evidence type="ECO:0000313" key="9">
    <source>
        <dbReference type="Proteomes" id="UP000447876"/>
    </source>
</evidence>
<organism evidence="8 9">
    <name type="scientific">Paenibacillus woosongensis</name>
    <dbReference type="NCBI Taxonomy" id="307580"/>
    <lineage>
        <taxon>Bacteria</taxon>
        <taxon>Bacillati</taxon>
        <taxon>Bacillota</taxon>
        <taxon>Bacilli</taxon>
        <taxon>Bacillales</taxon>
        <taxon>Paenibacillaceae</taxon>
        <taxon>Paenibacillus</taxon>
    </lineage>
</organism>
<feature type="transmembrane region" description="Helical" evidence="7">
    <location>
        <begin position="224"/>
        <end position="246"/>
    </location>
</feature>
<protein>
    <submittedName>
        <fullName evidence="8">Putative sulfate exporter family transporter</fullName>
    </submittedName>
</protein>
<evidence type="ECO:0000256" key="4">
    <source>
        <dbReference type="ARBA" id="ARBA00022692"/>
    </source>
</evidence>
<dbReference type="PANTHER" id="PTHR30106:SF2">
    <property type="entry name" value="UPF0324 INNER MEMBRANE PROTEIN YEIH"/>
    <property type="match status" value="1"/>
</dbReference>
<comment type="subcellular location">
    <subcellularLocation>
        <location evidence="1">Cell membrane</location>
        <topology evidence="1">Multi-pass membrane protein</topology>
    </subcellularLocation>
</comment>
<comment type="caution">
    <text evidence="8">The sequence shown here is derived from an EMBL/GenBank/DDBJ whole genome shotgun (WGS) entry which is preliminary data.</text>
</comment>
<feature type="transmembrane region" description="Helical" evidence="7">
    <location>
        <begin position="106"/>
        <end position="127"/>
    </location>
</feature>
<sequence>MAQTVQSQTKVVPFKRRQGIGFVQGIGLTVLLAVAAKYLSSLPLLGVMGQLVIAIMLGLVWRAAVGVPERIAGGVSFSSKKLLRLGIIMLGMRLNLQSIIQAGPKVLVMAVLHIAFTIAVVASLAKWMKISGKLGLLTACGTAICGAAAVVAIAPQVQAKDEETAIGAAVVAILGTLFTLIYSLLYPLLGLSAHGYGVFAGATLHEIAHVIAAAAPGGREAEDIAVVVKLARVAMLVPVSLGLGMWMRRKERQARLSASCDAQPEAEETRQKIQIPWFILGFLLMSGVNTLGVIPGNAASLIVAAAYLLIAVAMAGLGLGVDLAVFRRLGIKPFWAGLLGSVGLTVLGYGTLFLFGLN</sequence>
<name>A0A7X2Z4V4_9BACL</name>
<dbReference type="RefSeq" id="WP_155612262.1">
    <property type="nucleotide sequence ID" value="NZ_WNZW01000008.1"/>
</dbReference>
<dbReference type="Proteomes" id="UP000447876">
    <property type="component" value="Unassembled WGS sequence"/>
</dbReference>
<feature type="transmembrane region" description="Helical" evidence="7">
    <location>
        <begin position="42"/>
        <end position="61"/>
    </location>
</feature>
<feature type="transmembrane region" description="Helical" evidence="7">
    <location>
        <begin position="82"/>
        <end position="100"/>
    </location>
</feature>